<evidence type="ECO:0000256" key="1">
    <source>
        <dbReference type="ARBA" id="ARBA00004651"/>
    </source>
</evidence>
<dbReference type="InterPro" id="IPR051449">
    <property type="entry name" value="ABC-2_transporter_component"/>
</dbReference>
<dbReference type="Pfam" id="PF12698">
    <property type="entry name" value="ABC2_membrane_3"/>
    <property type="match status" value="1"/>
</dbReference>
<dbReference type="Proteomes" id="UP000008467">
    <property type="component" value="Chromosome"/>
</dbReference>
<dbReference type="STRING" id="642492.Clole_1036"/>
<dbReference type="PANTHER" id="PTHR30294">
    <property type="entry name" value="MEMBRANE COMPONENT OF ABC TRANSPORTER YHHJ-RELATED"/>
    <property type="match status" value="1"/>
</dbReference>
<sequence>MRQLGISIKTDLKVLAVHYKKLLFFAMQMSILCLAIGMAGSQILYANKNVQPFTLAIVDLEASKWTDMIIDTVNQMETVTKLCDIEVLPKEEAKEKLSRGQVTAIITIPEHFIEDIMNGVNTPLTIEKKDGTLLESIVADKLISAAAKLLSAAQAGIYTTLDAYETFSTDDGISFEKLMQEINIIFAKEMLGRHQLFEEQEVVATKNMAPLEHYILSGFIAMMLLSLMLIMEVIEPLNKKENLMRYSVVRLKPEKLIVSKVISLSLFYLVAGGIILGSVAVLSRMVGLEIDWHFSIQGLFGIILGTISLASVSMIIGMVLKGKEAYSLFIFVIVAVMTFLSGGIIPAAYLPEAINEMGRFTYNDYALELLKPLVGVACEPIAYIKVVIMIAACLMVGIGMLRRRGVRG</sequence>
<gene>
    <name evidence="8" type="ordered locus">Clole_1036</name>
</gene>
<feature type="transmembrane region" description="Helical" evidence="6">
    <location>
        <begin position="21"/>
        <end position="45"/>
    </location>
</feature>
<dbReference type="RefSeq" id="WP_013656067.1">
    <property type="nucleotide sequence ID" value="NC_015275.1"/>
</dbReference>
<accession>F2JRF9</accession>
<evidence type="ECO:0000313" key="8">
    <source>
        <dbReference type="EMBL" id="ADZ82768.1"/>
    </source>
</evidence>
<feature type="transmembrane region" description="Helical" evidence="6">
    <location>
        <begin position="256"/>
        <end position="282"/>
    </location>
</feature>
<name>F2JRF9_CELLD</name>
<dbReference type="KEGG" id="cle:Clole_1036"/>
<feature type="transmembrane region" description="Helical" evidence="6">
    <location>
        <begin position="214"/>
        <end position="235"/>
    </location>
</feature>
<comment type="subcellular location">
    <subcellularLocation>
        <location evidence="1">Cell membrane</location>
        <topology evidence="1">Multi-pass membrane protein</topology>
    </subcellularLocation>
</comment>
<proteinExistence type="predicted"/>
<dbReference type="EMBL" id="CP002582">
    <property type="protein sequence ID" value="ADZ82768.1"/>
    <property type="molecule type" value="Genomic_DNA"/>
</dbReference>
<protein>
    <submittedName>
        <fullName evidence="8">ABC-2 type transporter</fullName>
    </submittedName>
</protein>
<keyword evidence="3 6" id="KW-0812">Transmembrane</keyword>
<evidence type="ECO:0000256" key="6">
    <source>
        <dbReference type="SAM" id="Phobius"/>
    </source>
</evidence>
<feature type="transmembrane region" description="Helical" evidence="6">
    <location>
        <begin position="381"/>
        <end position="401"/>
    </location>
</feature>
<organism evidence="8 9">
    <name type="scientific">Cellulosilyticum lentocellum (strain ATCC 49066 / DSM 5427 / NCIMB 11756 / RHM5)</name>
    <name type="common">Clostridium lentocellum</name>
    <dbReference type="NCBI Taxonomy" id="642492"/>
    <lineage>
        <taxon>Bacteria</taxon>
        <taxon>Bacillati</taxon>
        <taxon>Bacillota</taxon>
        <taxon>Clostridia</taxon>
        <taxon>Lachnospirales</taxon>
        <taxon>Cellulosilyticaceae</taxon>
        <taxon>Cellulosilyticum</taxon>
    </lineage>
</organism>
<evidence type="ECO:0000256" key="3">
    <source>
        <dbReference type="ARBA" id="ARBA00022692"/>
    </source>
</evidence>
<dbReference type="GO" id="GO:0005886">
    <property type="term" value="C:plasma membrane"/>
    <property type="evidence" value="ECO:0007669"/>
    <property type="project" value="UniProtKB-SubCell"/>
</dbReference>
<keyword evidence="4 6" id="KW-1133">Transmembrane helix</keyword>
<keyword evidence="5 6" id="KW-0472">Membrane</keyword>
<evidence type="ECO:0000256" key="4">
    <source>
        <dbReference type="ARBA" id="ARBA00022989"/>
    </source>
</evidence>
<keyword evidence="2" id="KW-1003">Cell membrane</keyword>
<evidence type="ECO:0000313" key="9">
    <source>
        <dbReference type="Proteomes" id="UP000008467"/>
    </source>
</evidence>
<dbReference type="PANTHER" id="PTHR30294:SF38">
    <property type="entry name" value="TRANSPORT PERMEASE PROTEIN"/>
    <property type="match status" value="1"/>
</dbReference>
<dbReference type="InterPro" id="IPR013525">
    <property type="entry name" value="ABC2_TM"/>
</dbReference>
<dbReference type="HOGENOM" id="CLU_057287_0_0_9"/>
<evidence type="ECO:0000256" key="2">
    <source>
        <dbReference type="ARBA" id="ARBA00022475"/>
    </source>
</evidence>
<feature type="domain" description="ABC-2 type transporter transmembrane" evidence="7">
    <location>
        <begin position="24"/>
        <end position="359"/>
    </location>
</feature>
<evidence type="ECO:0000259" key="7">
    <source>
        <dbReference type="Pfam" id="PF12698"/>
    </source>
</evidence>
<keyword evidence="9" id="KW-1185">Reference proteome</keyword>
<feature type="transmembrane region" description="Helical" evidence="6">
    <location>
        <begin position="328"/>
        <end position="350"/>
    </location>
</feature>
<dbReference type="eggNOG" id="COG0842">
    <property type="taxonomic scope" value="Bacteria"/>
</dbReference>
<dbReference type="GO" id="GO:0140359">
    <property type="term" value="F:ABC-type transporter activity"/>
    <property type="evidence" value="ECO:0007669"/>
    <property type="project" value="InterPro"/>
</dbReference>
<evidence type="ECO:0000256" key="5">
    <source>
        <dbReference type="ARBA" id="ARBA00023136"/>
    </source>
</evidence>
<dbReference type="Gene3D" id="3.40.1710.10">
    <property type="entry name" value="abc type-2 transporter like domain"/>
    <property type="match status" value="1"/>
</dbReference>
<feature type="transmembrane region" description="Helical" evidence="6">
    <location>
        <begin position="294"/>
        <end position="316"/>
    </location>
</feature>
<dbReference type="AlphaFoldDB" id="F2JRF9"/>
<reference evidence="8 9" key="1">
    <citation type="journal article" date="2011" name="J. Bacteriol.">
        <title>Complete genome sequence of the cellulose-degrading bacterium Cellulosilyticum lentocellum.</title>
        <authorList>
            <consortium name="US DOE Joint Genome Institute"/>
            <person name="Miller D.A."/>
            <person name="Suen G."/>
            <person name="Bruce D."/>
            <person name="Copeland A."/>
            <person name="Cheng J.F."/>
            <person name="Detter C."/>
            <person name="Goodwin L.A."/>
            <person name="Han C.S."/>
            <person name="Hauser L.J."/>
            <person name="Land M.L."/>
            <person name="Lapidus A."/>
            <person name="Lucas S."/>
            <person name="Meincke L."/>
            <person name="Pitluck S."/>
            <person name="Tapia R."/>
            <person name="Teshima H."/>
            <person name="Woyke T."/>
            <person name="Fox B.G."/>
            <person name="Angert E.R."/>
            <person name="Currie C.R."/>
        </authorList>
    </citation>
    <scope>NUCLEOTIDE SEQUENCE [LARGE SCALE GENOMIC DNA]</scope>
    <source>
        <strain evidence="9">ATCC 49066 / DSM 5427 / NCIMB 11756 / RHM5</strain>
    </source>
</reference>